<keyword evidence="5" id="KW-1185">Reference proteome</keyword>
<dbReference type="GO" id="GO:0003677">
    <property type="term" value="F:DNA binding"/>
    <property type="evidence" value="ECO:0007669"/>
    <property type="project" value="InterPro"/>
</dbReference>
<dbReference type="SUPFAM" id="SSF47413">
    <property type="entry name" value="lambda repressor-like DNA-binding domains"/>
    <property type="match status" value="1"/>
</dbReference>
<dbReference type="InterPro" id="IPR025194">
    <property type="entry name" value="RodZ-like_C"/>
</dbReference>
<gene>
    <name evidence="4" type="ORF">BJI67_07195</name>
</gene>
<dbReference type="RefSeq" id="WP_070072457.1">
    <property type="nucleotide sequence ID" value="NZ_CP017448.1"/>
</dbReference>
<evidence type="ECO:0000313" key="5">
    <source>
        <dbReference type="Proteomes" id="UP000095342"/>
    </source>
</evidence>
<dbReference type="Gene3D" id="1.10.260.40">
    <property type="entry name" value="lambda repressor-like DNA-binding domains"/>
    <property type="match status" value="1"/>
</dbReference>
<evidence type="ECO:0000259" key="3">
    <source>
        <dbReference type="Pfam" id="PF13464"/>
    </source>
</evidence>
<dbReference type="Proteomes" id="UP000095342">
    <property type="component" value="Chromosome"/>
</dbReference>
<dbReference type="AlphaFoldDB" id="A0A1D8K7D2"/>
<organism evidence="4 5">
    <name type="scientific">Acidihalobacter aeolianus</name>
    <dbReference type="NCBI Taxonomy" id="2792603"/>
    <lineage>
        <taxon>Bacteria</taxon>
        <taxon>Pseudomonadati</taxon>
        <taxon>Pseudomonadota</taxon>
        <taxon>Gammaproteobacteria</taxon>
        <taxon>Chromatiales</taxon>
        <taxon>Ectothiorhodospiraceae</taxon>
        <taxon>Acidihalobacter</taxon>
    </lineage>
</organism>
<feature type="transmembrane region" description="Helical" evidence="2">
    <location>
        <begin position="116"/>
        <end position="135"/>
    </location>
</feature>
<feature type="region of interest" description="Disordered" evidence="1">
    <location>
        <begin position="175"/>
        <end position="228"/>
    </location>
</feature>
<dbReference type="CDD" id="cd00093">
    <property type="entry name" value="HTH_XRE"/>
    <property type="match status" value="1"/>
</dbReference>
<feature type="domain" description="Cytoskeleton protein RodZ-like C-terminal" evidence="3">
    <location>
        <begin position="239"/>
        <end position="310"/>
    </location>
</feature>
<dbReference type="PANTHER" id="PTHR34475:SF1">
    <property type="entry name" value="CYTOSKELETON PROTEIN RODZ"/>
    <property type="match status" value="1"/>
</dbReference>
<dbReference type="PANTHER" id="PTHR34475">
    <property type="match status" value="1"/>
</dbReference>
<keyword evidence="2" id="KW-0472">Membrane</keyword>
<name>A0A1D8K7D2_9GAMM</name>
<dbReference type="InterPro" id="IPR001387">
    <property type="entry name" value="Cro/C1-type_HTH"/>
</dbReference>
<evidence type="ECO:0000256" key="1">
    <source>
        <dbReference type="SAM" id="MobiDB-lite"/>
    </source>
</evidence>
<keyword evidence="2" id="KW-0812">Transmembrane</keyword>
<feature type="compositionally biased region" description="Low complexity" evidence="1">
    <location>
        <begin position="210"/>
        <end position="222"/>
    </location>
</feature>
<sequence>MDEDRNQLPSEDQTAAERIGLRLRSRRESMNLRLEDAAKQLHLDVSVLRALEEDDFPALPGPAYIKGYLRSYAQMLGMDSQELIHSYQSTFLPSEPELKPAVSYSPEYMGQRGRSYAIGSAVALVLILLAAWWYAHSHATHTPPMAKGADQVKGPQTAMKPISVAPAMPIASTLLPPSTTVSPQSRAMLPSTTTKANTSLPIPASPPAASPTATPSRSTTSAVNMAPAGENPVDELRLVLTLTHRSWVQIDDAKHHQLAYGLLPAGTHQVLQGTPPFSVFLGYAQGVQLKLDGHAVDMTPYIRSNHTARFHLNASPGGANIKSSP</sequence>
<dbReference type="Pfam" id="PF13413">
    <property type="entry name" value="HTH_25"/>
    <property type="match status" value="1"/>
</dbReference>
<dbReference type="InterPro" id="IPR010982">
    <property type="entry name" value="Lambda_DNA-bd_dom_sf"/>
</dbReference>
<dbReference type="EMBL" id="CP017448">
    <property type="protein sequence ID" value="AOV16874.1"/>
    <property type="molecule type" value="Genomic_DNA"/>
</dbReference>
<dbReference type="KEGG" id="aaeo:BJI67_07195"/>
<keyword evidence="2" id="KW-1133">Transmembrane helix</keyword>
<dbReference type="InterPro" id="IPR050400">
    <property type="entry name" value="Bact_Cytoskel_RodZ"/>
</dbReference>
<protein>
    <recommendedName>
        <fullName evidence="3">Cytoskeleton protein RodZ-like C-terminal domain-containing protein</fullName>
    </recommendedName>
</protein>
<evidence type="ECO:0000313" key="4">
    <source>
        <dbReference type="EMBL" id="AOV16874.1"/>
    </source>
</evidence>
<feature type="compositionally biased region" description="Polar residues" evidence="1">
    <location>
        <begin position="175"/>
        <end position="197"/>
    </location>
</feature>
<reference evidence="4 5" key="1">
    <citation type="submission" date="2016-09" db="EMBL/GenBank/DDBJ databases">
        <title>Acidihalobacter prosperus V6 (DSM14174).</title>
        <authorList>
            <person name="Khaleque H.N."/>
            <person name="Ramsay J.P."/>
            <person name="Murphy R.J.T."/>
            <person name="Kaksonen A.H."/>
            <person name="Boxall N.J."/>
            <person name="Watkin E.L.J."/>
        </authorList>
    </citation>
    <scope>NUCLEOTIDE SEQUENCE [LARGE SCALE GENOMIC DNA]</scope>
    <source>
        <strain evidence="4 5">V6</strain>
    </source>
</reference>
<evidence type="ECO:0000256" key="2">
    <source>
        <dbReference type="SAM" id="Phobius"/>
    </source>
</evidence>
<proteinExistence type="predicted"/>
<accession>A0A1D8K7D2</accession>
<dbReference type="Pfam" id="PF13464">
    <property type="entry name" value="RodZ_C"/>
    <property type="match status" value="1"/>
</dbReference>